<dbReference type="EMBL" id="AY596297">
    <property type="protein sequence ID" value="AAV46485.1"/>
    <property type="molecule type" value="Genomic_DNA"/>
</dbReference>
<dbReference type="EnsemblBacteria" id="AAV46485">
    <property type="protein sequence ID" value="AAV46485"/>
    <property type="gene ID" value="rrnAC1567"/>
</dbReference>
<evidence type="ECO:0000313" key="2">
    <source>
        <dbReference type="Proteomes" id="UP000001169"/>
    </source>
</evidence>
<gene>
    <name evidence="1" type="ordered locus">rrnAC1567</name>
</gene>
<dbReference type="Pfam" id="PF03683">
    <property type="entry name" value="UPF0175"/>
    <property type="match status" value="1"/>
</dbReference>
<name>Q5V1W7_HALMA</name>
<dbReference type="KEGG" id="hma:rrnAC1567"/>
<dbReference type="PATRIC" id="fig|272569.17.peg.2255"/>
<dbReference type="InterPro" id="IPR005368">
    <property type="entry name" value="UPF0175"/>
</dbReference>
<dbReference type="PaxDb" id="272569-rrnAC1567"/>
<proteinExistence type="predicted"/>
<organism evidence="1 2">
    <name type="scientific">Haloarcula marismortui (strain ATCC 43049 / DSM 3752 / JCM 8966 / VKM B-1809)</name>
    <name type="common">Halobacterium marismortui</name>
    <dbReference type="NCBI Taxonomy" id="272569"/>
    <lineage>
        <taxon>Archaea</taxon>
        <taxon>Methanobacteriati</taxon>
        <taxon>Methanobacteriota</taxon>
        <taxon>Stenosarchaea group</taxon>
        <taxon>Halobacteria</taxon>
        <taxon>Halobacteriales</taxon>
        <taxon>Haloarculaceae</taxon>
        <taxon>Haloarcula</taxon>
    </lineage>
</organism>
<reference evidence="1 2" key="1">
    <citation type="journal article" date="2004" name="Genome Res.">
        <title>Genome sequence of Haloarcula marismortui: a halophilic archaeon from the Dead Sea.</title>
        <authorList>
            <person name="Baliga N.S."/>
            <person name="Bonneau R."/>
            <person name="Facciotti M.T."/>
            <person name="Pan M."/>
            <person name="Glusman G."/>
            <person name="Deutsch E.W."/>
            <person name="Shannon P."/>
            <person name="Chiu Y."/>
            <person name="Weng R.S."/>
            <person name="Gan R.R."/>
            <person name="Hung P."/>
            <person name="Date S.V."/>
            <person name="Marcotte E."/>
            <person name="Hood L."/>
            <person name="Ng W.V."/>
        </authorList>
    </citation>
    <scope>NUCLEOTIDE SEQUENCE [LARGE SCALE GENOMIC DNA]</scope>
    <source>
        <strain evidence="2">ATCC 43049 / DSM 3752 / JCM 8966 / VKM B-1809</strain>
    </source>
</reference>
<dbReference type="HOGENOM" id="CLU_1673944_0_0_2"/>
<dbReference type="STRING" id="272569.rrnAC1567"/>
<dbReference type="eggNOG" id="arCOG04629">
    <property type="taxonomic scope" value="Archaea"/>
</dbReference>
<accession>Q5V1W7</accession>
<protein>
    <submittedName>
        <fullName evidence="1">Uncharacterized protein</fullName>
    </submittedName>
</protein>
<dbReference type="AlphaFoldDB" id="Q5V1W7"/>
<sequence length="157" mass="17627">MDSPTPVDHSSGVTEVCPERVGRRYRRNRRRNSSRFLRLLQAAHISGRAKALVYVANNVNSMGTISARVPDELEAELDAYLDEENLDRSTAVRKLLSEGLDEWRREQALDQLAAGSITFSRAAEMAGLSVWDFAQLAKERDITWVADDHLDADLEAL</sequence>
<keyword evidence="2" id="KW-1185">Reference proteome</keyword>
<dbReference type="Proteomes" id="UP000001169">
    <property type="component" value="Chromosome I"/>
</dbReference>
<evidence type="ECO:0000313" key="1">
    <source>
        <dbReference type="EMBL" id="AAV46485.1"/>
    </source>
</evidence>